<reference evidence="2 3" key="1">
    <citation type="submission" date="2016-07" db="EMBL/GenBank/DDBJ databases">
        <title>Caryophanon latum genome sequencing.</title>
        <authorList>
            <person name="Verma A."/>
            <person name="Pal Y."/>
            <person name="Krishnamurthi S."/>
        </authorList>
    </citation>
    <scope>NUCLEOTIDE SEQUENCE [LARGE SCALE GENOMIC DNA]</scope>
    <source>
        <strain evidence="2 3">DSM 14151</strain>
    </source>
</reference>
<sequence length="159" mass="19005">MNSNPDKITFEYDFVSDRKSISNKDRRNVSTILAVEATLTIKINDELYFETELAILEFYKSLWRWKESITIDRIPEFHYYTVEYADYEDGAILSFIPFANKARVKSIWAEQDISTIFDLHDIVQEFILLEANLKRDIEEYFEIDLDSFMKYIPFQRSSH</sequence>
<name>A0A1C0YBK0_9BACL</name>
<dbReference type="OrthoDB" id="2356865at2"/>
<evidence type="ECO:0000259" key="1">
    <source>
        <dbReference type="Pfam" id="PF25297"/>
    </source>
</evidence>
<dbReference type="RefSeq" id="WP_066466433.1">
    <property type="nucleotide sequence ID" value="NZ_MATO01000076.1"/>
</dbReference>
<proteinExistence type="predicted"/>
<dbReference type="InterPro" id="IPR057200">
    <property type="entry name" value="DUF7878"/>
</dbReference>
<comment type="caution">
    <text evidence="2">The sequence shown here is derived from an EMBL/GenBank/DDBJ whole genome shotgun (WGS) entry which is preliminary data.</text>
</comment>
<accession>A0A1C0YBK0</accession>
<dbReference type="AlphaFoldDB" id="A0A1C0YBK0"/>
<dbReference type="Pfam" id="PF25297">
    <property type="entry name" value="DUF7878"/>
    <property type="match status" value="1"/>
</dbReference>
<organism evidence="2 3">
    <name type="scientific">Caryophanon latum</name>
    <dbReference type="NCBI Taxonomy" id="33977"/>
    <lineage>
        <taxon>Bacteria</taxon>
        <taxon>Bacillati</taxon>
        <taxon>Bacillota</taxon>
        <taxon>Bacilli</taxon>
        <taxon>Bacillales</taxon>
        <taxon>Caryophanaceae</taxon>
        <taxon>Caryophanon</taxon>
    </lineage>
</organism>
<evidence type="ECO:0000313" key="3">
    <source>
        <dbReference type="Proteomes" id="UP000093482"/>
    </source>
</evidence>
<dbReference type="Proteomes" id="UP000093482">
    <property type="component" value="Unassembled WGS sequence"/>
</dbReference>
<dbReference type="EMBL" id="MATO01000076">
    <property type="protein sequence ID" value="OCS84566.1"/>
    <property type="molecule type" value="Genomic_DNA"/>
</dbReference>
<gene>
    <name evidence="2" type="ORF">A6K76_15500</name>
</gene>
<feature type="domain" description="DUF7878" evidence="1">
    <location>
        <begin position="10"/>
        <end position="139"/>
    </location>
</feature>
<protein>
    <recommendedName>
        <fullName evidence="1">DUF7878 domain-containing protein</fullName>
    </recommendedName>
</protein>
<evidence type="ECO:0000313" key="2">
    <source>
        <dbReference type="EMBL" id="OCS84566.1"/>
    </source>
</evidence>
<keyword evidence="3" id="KW-1185">Reference proteome</keyword>